<dbReference type="Gene3D" id="3.40.50.1820">
    <property type="entry name" value="alpha/beta hydrolase"/>
    <property type="match status" value="1"/>
</dbReference>
<dbReference type="InterPro" id="IPR006311">
    <property type="entry name" value="TAT_signal"/>
</dbReference>
<dbReference type="PANTHER" id="PTHR46623">
    <property type="entry name" value="CARBOXYMETHYLENEBUTENOLIDASE-RELATED"/>
    <property type="match status" value="1"/>
</dbReference>
<proteinExistence type="predicted"/>
<dbReference type="SUPFAM" id="SSF53474">
    <property type="entry name" value="alpha/beta-Hydrolases"/>
    <property type="match status" value="1"/>
</dbReference>
<accession>A0A5B8LF92</accession>
<dbReference type="PROSITE" id="PS51318">
    <property type="entry name" value="TAT"/>
    <property type="match status" value="1"/>
</dbReference>
<sequence>MCDEHTAADNDRFLSSVHPSRRQFGTLAGVAGLMAILPTPANAATIKGRDVSIKTPDGNCDAYFVAPASGKAPGVLVWPDIMGLRPAFRQMADRLAQSGYAVLVVNQFYRSTATPFIKPGESFDQPEVRARIMPYTQALSPDGTVRDATAFTAWLDAQKEVDTKRGLATTGYCMGGPMVFRTAASNPIRVKAGATFHGGGLVGDKPDSPNNLIPQMKASYLIAIAANDDAKAPGDKDVLKADFAAAKLPAEIEVYEGTMHGWCPPDSRVYNAAMAEKAWARMLALFQKAL</sequence>
<keyword evidence="3" id="KW-1185">Reference proteome</keyword>
<name>A0A5B8LF92_9SPHN</name>
<evidence type="ECO:0000313" key="3">
    <source>
        <dbReference type="Proteomes" id="UP000315673"/>
    </source>
</evidence>
<dbReference type="Proteomes" id="UP000315673">
    <property type="component" value="Chromosome"/>
</dbReference>
<dbReference type="PANTHER" id="PTHR46623:SF10">
    <property type="entry name" value="CARBOXYMETHYLENEBUTENOLIDASE HOMOLOG"/>
    <property type="match status" value="1"/>
</dbReference>
<reference evidence="2 3" key="1">
    <citation type="submission" date="2019-07" db="EMBL/GenBank/DDBJ databases">
        <title>Full genome sequence of Sphingomonas sp. 4R-6-7(HKS19).</title>
        <authorList>
            <person name="Im W.-T."/>
        </authorList>
    </citation>
    <scope>NUCLEOTIDE SEQUENCE [LARGE SCALE GENOMIC DNA]</scope>
    <source>
        <strain evidence="2 3">HKS19</strain>
    </source>
</reference>
<dbReference type="InterPro" id="IPR002925">
    <property type="entry name" value="Dienelactn_hydro"/>
</dbReference>
<dbReference type="InterPro" id="IPR029058">
    <property type="entry name" value="AB_hydrolase_fold"/>
</dbReference>
<dbReference type="InterPro" id="IPR051049">
    <property type="entry name" value="Dienelactone_hydrolase-like"/>
</dbReference>
<feature type="domain" description="Dienelactone hydrolase" evidence="1">
    <location>
        <begin position="61"/>
        <end position="289"/>
    </location>
</feature>
<gene>
    <name evidence="2" type="ORF">FPZ24_01645</name>
</gene>
<dbReference type="RefSeq" id="WP_146569416.1">
    <property type="nucleotide sequence ID" value="NZ_CP042306.1"/>
</dbReference>
<organism evidence="2 3">
    <name type="scientific">Sphingomonas panacisoli</name>
    <dbReference type="NCBI Taxonomy" id="1813879"/>
    <lineage>
        <taxon>Bacteria</taxon>
        <taxon>Pseudomonadati</taxon>
        <taxon>Pseudomonadota</taxon>
        <taxon>Alphaproteobacteria</taxon>
        <taxon>Sphingomonadales</taxon>
        <taxon>Sphingomonadaceae</taxon>
        <taxon>Sphingomonas</taxon>
    </lineage>
</organism>
<dbReference type="Pfam" id="PF01738">
    <property type="entry name" value="DLH"/>
    <property type="match status" value="1"/>
</dbReference>
<dbReference type="EMBL" id="CP042306">
    <property type="protein sequence ID" value="QDZ06332.1"/>
    <property type="molecule type" value="Genomic_DNA"/>
</dbReference>
<evidence type="ECO:0000313" key="2">
    <source>
        <dbReference type="EMBL" id="QDZ06332.1"/>
    </source>
</evidence>
<dbReference type="KEGG" id="spai:FPZ24_01645"/>
<dbReference type="OrthoDB" id="9787933at2"/>
<dbReference type="GO" id="GO:0016787">
    <property type="term" value="F:hydrolase activity"/>
    <property type="evidence" value="ECO:0007669"/>
    <property type="project" value="UniProtKB-KW"/>
</dbReference>
<evidence type="ECO:0000259" key="1">
    <source>
        <dbReference type="Pfam" id="PF01738"/>
    </source>
</evidence>
<keyword evidence="2" id="KW-0378">Hydrolase</keyword>
<dbReference type="AlphaFoldDB" id="A0A5B8LF92"/>
<protein>
    <submittedName>
        <fullName evidence="2">Dienelactone hydrolase family protein</fullName>
    </submittedName>
</protein>